<dbReference type="RefSeq" id="WP_145147819.1">
    <property type="nucleotide sequence ID" value="NZ_VNIM01000005.1"/>
</dbReference>
<accession>A0A558RBZ3</accession>
<comment type="caution">
    <text evidence="1">The sequence shown here is derived from an EMBL/GenBank/DDBJ whole genome shotgun (WGS) entry which is preliminary data.</text>
</comment>
<evidence type="ECO:0008006" key="3">
    <source>
        <dbReference type="Google" id="ProtNLM"/>
    </source>
</evidence>
<protein>
    <recommendedName>
        <fullName evidence="3">DUF1173 domain-containing protein</fullName>
    </recommendedName>
</protein>
<gene>
    <name evidence="1" type="ORF">FOY91_02570</name>
</gene>
<dbReference type="AlphaFoldDB" id="A0A558RBZ3"/>
<name>A0A558RBZ3_9SPHN</name>
<dbReference type="Proteomes" id="UP000318681">
    <property type="component" value="Unassembled WGS sequence"/>
</dbReference>
<dbReference type="EMBL" id="VNIM01000005">
    <property type="protein sequence ID" value="TVV76945.1"/>
    <property type="molecule type" value="Genomic_DNA"/>
</dbReference>
<keyword evidence="2" id="KW-1185">Reference proteome</keyword>
<dbReference type="OrthoDB" id="7285254at2"/>
<evidence type="ECO:0000313" key="2">
    <source>
        <dbReference type="Proteomes" id="UP000318681"/>
    </source>
</evidence>
<proteinExistence type="predicted"/>
<organism evidence="1 2">
    <name type="scientific">Alterirhizorhabdus solaris</name>
    <dbReference type="NCBI Taxonomy" id="2529389"/>
    <lineage>
        <taxon>Bacteria</taxon>
        <taxon>Pseudomonadati</taxon>
        <taxon>Pseudomonadota</taxon>
        <taxon>Alphaproteobacteria</taxon>
        <taxon>Sphingomonadales</taxon>
        <taxon>Rhizorhabdaceae</taxon>
        <taxon>Alterirhizorhabdus</taxon>
    </lineage>
</organism>
<reference evidence="1 2" key="1">
    <citation type="submission" date="2019-07" db="EMBL/GenBank/DDBJ databases">
        <title>Sphingomonas solaris sp. nov., isolated from a solar panel from Boston, Massachusetts.</title>
        <authorList>
            <person name="Tanner K."/>
            <person name="Pascual J."/>
            <person name="Mancuso C."/>
            <person name="Pereto J."/>
            <person name="Khalil A."/>
            <person name="Vilanova C."/>
        </authorList>
    </citation>
    <scope>NUCLEOTIDE SEQUENCE [LARGE SCALE GENOMIC DNA]</scope>
    <source>
        <strain evidence="1 2">R4DWN</strain>
    </source>
</reference>
<evidence type="ECO:0000313" key="1">
    <source>
        <dbReference type="EMBL" id="TVV76945.1"/>
    </source>
</evidence>
<sequence>MWLIHRETDGHSGDRIPLPAPLREALVRWYVGEGSRQDEKAGITLVQNARIGHRWIACGCLGRDALPPILTPAFLSEADTYYLRRLTSTKRPEHRPDCPFFRDQVTNRITEARSPTTPADPPSGFFEVLRPAPERLAQRPEEDSNDDRTRHASTPRLARLLWRLMDSAGVNTVAPLNYGEEWSIREGFAAIGRAVGKIEMAPGIELARAFWTHARPLQAGVVYGTLRKLAPRWPRAHAPQGFVLLYAPSFQGHEIHVPDGEPVTIANRVQSPSVRGNRISGPFLILVVAGKYPEARGYAPLRAYAQPIYNGRLFVPVDSDFERRALRRILDCQRRLHPRGIDLAIGKPLFDTMTPDGPCRPDFVIEARSRVTGELRTVVVEAMGFATEEYEAAKAVTHPRMRHLGQLLTMDPAEVEGDDATGKLLAALDL</sequence>